<evidence type="ECO:0000256" key="2">
    <source>
        <dbReference type="SAM" id="MobiDB-lite"/>
    </source>
</evidence>
<keyword evidence="1" id="KW-0175">Coiled coil</keyword>
<evidence type="ECO:0000313" key="3">
    <source>
        <dbReference type="EMBL" id="HAV92189.1"/>
    </source>
</evidence>
<protein>
    <submittedName>
        <fullName evidence="3">Uncharacterized protein</fullName>
    </submittedName>
</protein>
<dbReference type="AlphaFoldDB" id="A0A350H9H3"/>
<gene>
    <name evidence="3" type="ORF">DCW38_03300</name>
</gene>
<proteinExistence type="predicted"/>
<feature type="compositionally biased region" description="Basic and acidic residues" evidence="2">
    <location>
        <begin position="129"/>
        <end position="144"/>
    </location>
</feature>
<comment type="caution">
    <text evidence="3">The sequence shown here is derived from an EMBL/GenBank/DDBJ whole genome shotgun (WGS) entry which is preliminary data.</text>
</comment>
<reference evidence="3 4" key="1">
    <citation type="journal article" date="2018" name="Nat. Biotechnol.">
        <title>A standardized bacterial taxonomy based on genome phylogeny substantially revises the tree of life.</title>
        <authorList>
            <person name="Parks D.H."/>
            <person name="Chuvochina M."/>
            <person name="Waite D.W."/>
            <person name="Rinke C."/>
            <person name="Skarshewski A."/>
            <person name="Chaumeil P.A."/>
            <person name="Hugenholtz P."/>
        </authorList>
    </citation>
    <scope>NUCLEOTIDE SEQUENCE [LARGE SCALE GENOMIC DNA]</scope>
    <source>
        <strain evidence="3">UBA9956</strain>
    </source>
</reference>
<feature type="coiled-coil region" evidence="1">
    <location>
        <begin position="36"/>
        <end position="70"/>
    </location>
</feature>
<evidence type="ECO:0000313" key="4">
    <source>
        <dbReference type="Proteomes" id="UP000264062"/>
    </source>
</evidence>
<sequence length="423" mass="49150">MKQMFEIKKEIEKIDEGLLSKLMEKAKSMNNASLNKEKMAEILKKDSKEIEDALKQLEKMLEMLNKLSEMEGFKEKLEQISQLQDSVMTGDAGIEQKTVTKEISDEIERNKDSENLKEWSDDMDSLKSMSKEAEKEKKKSEEVKKKLDQLKEDVLKKMNSMSNNLQYDKNQVILTLLSLNEMMTDKNEVLSVYISLLDFTGAKNDSKSPIFLLLQRGINMAEDKNTTLKDMADYNYSLISFLLKKNPATGSGMSMEQMMENLSSISEEQKMLSQTLWEMFNQQSMNGEMMREIGKYQSEISKKLKELGEKGPDGSGLKELSDSLADVAEKIKNGEINEDVLKKQERTLNKMLKLTKSLYKQGINEKRESKPGKDYNDTIKRVMPEDFGFKKSGMEKMMMEFLKEYRDEKNRYYIKKYYMELLK</sequence>
<feature type="region of interest" description="Disordered" evidence="2">
    <location>
        <begin position="120"/>
        <end position="144"/>
    </location>
</feature>
<evidence type="ECO:0000256" key="1">
    <source>
        <dbReference type="SAM" id="Coils"/>
    </source>
</evidence>
<dbReference type="Proteomes" id="UP000264062">
    <property type="component" value="Unassembled WGS sequence"/>
</dbReference>
<accession>A0A350H9H3</accession>
<name>A0A350H9H3_UNCW3</name>
<dbReference type="EMBL" id="DMZY01000099">
    <property type="protein sequence ID" value="HAV92189.1"/>
    <property type="molecule type" value="Genomic_DNA"/>
</dbReference>
<organism evidence="3 4">
    <name type="scientific">candidate division WOR-3 bacterium</name>
    <dbReference type="NCBI Taxonomy" id="2052148"/>
    <lineage>
        <taxon>Bacteria</taxon>
        <taxon>Bacteria division WOR-3</taxon>
    </lineage>
</organism>